<sequence length="708" mass="80268">MISSVLLLSHPTCICTFDIPVKLPGFLLEGQEHKLDMVFGRKGFDIKPERDTFATLLSPHTTIGSLPHALCLHICNWCDTGQVFWACFDKVNSSVYSINQVLLFGYSKGETLLSVDDATDVCDVSTVTTTHKVFADMSDMYKYAYSFNLDSTRPYTKSGSDIMIIDRITLLHKIKCLQLSFNPGVYVTHDVAIFFCDMCEDIRSVRHIEYPCISANHVVGAVSPSALEKYIDAYGFHQYLNFRNFNLSWQPYAFSHGDNSYTVLGLLEQLYATGEVPVYLWYNQWRSQKFRQGNDLDQRAGVNMNSGISFIHGVLNDGPQSEKWNGGVSRSASPTDFNQCLHLSSVHSIVVWVDDCSVIVLWIILEICIRLFCGLMPLEYPITTSLKRSSHIFSDDKFPIHRFDHYCIQARMMLEVLAKKAVLFKKVAPEVERAEDFTSKQNKRATIPYLQKQMLYEQQVDQLENFHLPLLDQMLLLEGANTTTNTIIDVLETAAATREVTLKAPTIEDIDKTIVAVSEHMEIIKMLQEAIFSHICAAADFVESELQAINNKKEGPNNALEICWLDIVQKLLQMCSMRCYGKLDVSEIGERYALLVTSVEELSPNEYMLLEVGFVLGAERILFKLVEKVAVPRSVFWTTKTLQMPMPSIHNVLEELDPTIFNTLRSRLHKVFNVGTLVPPSSSPKKLFDYLLDMDTSSGLKSKTKDRC</sequence>
<dbReference type="GO" id="GO:0005771">
    <property type="term" value="C:multivesicular body"/>
    <property type="evidence" value="ECO:0007669"/>
    <property type="project" value="TreeGrafter"/>
</dbReference>
<dbReference type="EMBL" id="JACXVP010000010">
    <property type="protein sequence ID" value="KAG5582731.1"/>
    <property type="molecule type" value="Genomic_DNA"/>
</dbReference>
<proteinExistence type="predicted"/>
<gene>
    <name evidence="1" type="ORF">H5410_053358</name>
</gene>
<dbReference type="Gene3D" id="1.10.287.1060">
    <property type="entry name" value="ESAT-6-like"/>
    <property type="match status" value="1"/>
</dbReference>
<reference evidence="1 2" key="1">
    <citation type="submission" date="2020-09" db="EMBL/GenBank/DDBJ databases">
        <title>De no assembly of potato wild relative species, Solanum commersonii.</title>
        <authorList>
            <person name="Cho K."/>
        </authorList>
    </citation>
    <scope>NUCLEOTIDE SEQUENCE [LARGE SCALE GENOMIC DNA]</scope>
    <source>
        <strain evidence="1">LZ3.2</strain>
        <tissue evidence="1">Leaf</tissue>
    </source>
</reference>
<evidence type="ECO:0000313" key="2">
    <source>
        <dbReference type="Proteomes" id="UP000824120"/>
    </source>
</evidence>
<protein>
    <submittedName>
        <fullName evidence="1">Uncharacterized protein</fullName>
    </submittedName>
</protein>
<dbReference type="PANTHER" id="PTHR22761">
    <property type="entry name" value="CHARGED MULTIVESICULAR BODY PROTEIN"/>
    <property type="match status" value="1"/>
</dbReference>
<name>A0A9J5X3M3_SOLCO</name>
<dbReference type="AlphaFoldDB" id="A0A9J5X3M3"/>
<dbReference type="GO" id="GO:0000815">
    <property type="term" value="C:ESCRT III complex"/>
    <property type="evidence" value="ECO:0007669"/>
    <property type="project" value="TreeGrafter"/>
</dbReference>
<dbReference type="PANTHER" id="PTHR22761:SF53">
    <property type="entry name" value="VACUOLAR PROTEIN SORTING-ASSOCIATED PROTEIN 32 HOMOLOG 2-LIKE"/>
    <property type="match status" value="1"/>
</dbReference>
<organism evidence="1 2">
    <name type="scientific">Solanum commersonii</name>
    <name type="common">Commerson's wild potato</name>
    <name type="synonym">Commerson's nightshade</name>
    <dbReference type="NCBI Taxonomy" id="4109"/>
    <lineage>
        <taxon>Eukaryota</taxon>
        <taxon>Viridiplantae</taxon>
        <taxon>Streptophyta</taxon>
        <taxon>Embryophyta</taxon>
        <taxon>Tracheophyta</taxon>
        <taxon>Spermatophyta</taxon>
        <taxon>Magnoliopsida</taxon>
        <taxon>eudicotyledons</taxon>
        <taxon>Gunneridae</taxon>
        <taxon>Pentapetalae</taxon>
        <taxon>asterids</taxon>
        <taxon>lamiids</taxon>
        <taxon>Solanales</taxon>
        <taxon>Solanaceae</taxon>
        <taxon>Solanoideae</taxon>
        <taxon>Solaneae</taxon>
        <taxon>Solanum</taxon>
    </lineage>
</organism>
<dbReference type="GO" id="GO:0032511">
    <property type="term" value="P:late endosome to vacuole transport via multivesicular body sorting pathway"/>
    <property type="evidence" value="ECO:0007669"/>
    <property type="project" value="TreeGrafter"/>
</dbReference>
<comment type="caution">
    <text evidence="1">The sequence shown here is derived from an EMBL/GenBank/DDBJ whole genome shotgun (WGS) entry which is preliminary data.</text>
</comment>
<evidence type="ECO:0000313" key="1">
    <source>
        <dbReference type="EMBL" id="KAG5582731.1"/>
    </source>
</evidence>
<accession>A0A9J5X3M3</accession>
<dbReference type="Proteomes" id="UP000824120">
    <property type="component" value="Chromosome 10"/>
</dbReference>
<keyword evidence="2" id="KW-1185">Reference proteome</keyword>
<dbReference type="Pfam" id="PF03357">
    <property type="entry name" value="Snf7"/>
    <property type="match status" value="1"/>
</dbReference>
<dbReference type="GO" id="GO:0009898">
    <property type="term" value="C:cytoplasmic side of plasma membrane"/>
    <property type="evidence" value="ECO:0007669"/>
    <property type="project" value="TreeGrafter"/>
</dbReference>
<dbReference type="GO" id="GO:0006900">
    <property type="term" value="P:vesicle budding from membrane"/>
    <property type="evidence" value="ECO:0007669"/>
    <property type="project" value="TreeGrafter"/>
</dbReference>
<dbReference type="OrthoDB" id="5592979at2759"/>
<dbReference type="InterPro" id="IPR005024">
    <property type="entry name" value="Snf7_fam"/>
</dbReference>